<protein>
    <submittedName>
        <fullName evidence="2">Uncharacterized protein</fullName>
    </submittedName>
</protein>
<dbReference type="AlphaFoldDB" id="A0A8J5IGJ4"/>
<comment type="caution">
    <text evidence="2">The sequence shown here is derived from an EMBL/GenBank/DDBJ whole genome shotgun (WGS) entry which is preliminary data.</text>
</comment>
<name>A0A8J5IGJ4_9STRA</name>
<dbReference type="EMBL" id="JAENGY010003023">
    <property type="protein sequence ID" value="KAG6942632.1"/>
    <property type="molecule type" value="Genomic_DNA"/>
</dbReference>
<gene>
    <name evidence="2" type="ORF">JG688_00018017</name>
</gene>
<feature type="region of interest" description="Disordered" evidence="1">
    <location>
        <begin position="1"/>
        <end position="26"/>
    </location>
</feature>
<sequence length="51" mass="5955">MIWRKMADRSGKSCKPGVGRRRRRRKRRGRGTVCFDCSSHYQDQTEAIGNV</sequence>
<evidence type="ECO:0000313" key="3">
    <source>
        <dbReference type="Proteomes" id="UP000709295"/>
    </source>
</evidence>
<proteinExistence type="predicted"/>
<dbReference type="Proteomes" id="UP000709295">
    <property type="component" value="Unassembled WGS sequence"/>
</dbReference>
<organism evidence="2 3">
    <name type="scientific">Phytophthora aleatoria</name>
    <dbReference type="NCBI Taxonomy" id="2496075"/>
    <lineage>
        <taxon>Eukaryota</taxon>
        <taxon>Sar</taxon>
        <taxon>Stramenopiles</taxon>
        <taxon>Oomycota</taxon>
        <taxon>Peronosporomycetes</taxon>
        <taxon>Peronosporales</taxon>
        <taxon>Peronosporaceae</taxon>
        <taxon>Phytophthora</taxon>
    </lineage>
</organism>
<reference evidence="2" key="1">
    <citation type="submission" date="2021-01" db="EMBL/GenBank/DDBJ databases">
        <title>Phytophthora aleatoria, a newly-described species from Pinus radiata is distinct from Phytophthora cactorum isolates based on comparative genomics.</title>
        <authorList>
            <person name="Mcdougal R."/>
            <person name="Panda P."/>
            <person name="Williams N."/>
            <person name="Studholme D.J."/>
        </authorList>
    </citation>
    <scope>NUCLEOTIDE SEQUENCE</scope>
    <source>
        <strain evidence="2">NZFS 4037</strain>
    </source>
</reference>
<feature type="compositionally biased region" description="Basic and acidic residues" evidence="1">
    <location>
        <begin position="1"/>
        <end position="11"/>
    </location>
</feature>
<accession>A0A8J5IGJ4</accession>
<evidence type="ECO:0000256" key="1">
    <source>
        <dbReference type="SAM" id="MobiDB-lite"/>
    </source>
</evidence>
<evidence type="ECO:0000313" key="2">
    <source>
        <dbReference type="EMBL" id="KAG6942632.1"/>
    </source>
</evidence>
<keyword evidence="3" id="KW-1185">Reference proteome</keyword>